<proteinExistence type="predicted"/>
<organism evidence="1 2">
    <name type="scientific">Chenopodium quinoa</name>
    <name type="common">Quinoa</name>
    <dbReference type="NCBI Taxonomy" id="63459"/>
    <lineage>
        <taxon>Eukaryota</taxon>
        <taxon>Viridiplantae</taxon>
        <taxon>Streptophyta</taxon>
        <taxon>Embryophyta</taxon>
        <taxon>Tracheophyta</taxon>
        <taxon>Spermatophyta</taxon>
        <taxon>Magnoliopsida</taxon>
        <taxon>eudicotyledons</taxon>
        <taxon>Gunneridae</taxon>
        <taxon>Pentapetalae</taxon>
        <taxon>Caryophyllales</taxon>
        <taxon>Chenopodiaceae</taxon>
        <taxon>Chenopodioideae</taxon>
        <taxon>Atripliceae</taxon>
        <taxon>Chenopodium</taxon>
    </lineage>
</organism>
<dbReference type="EnsemblPlants" id="AUR62025751-RA">
    <property type="protein sequence ID" value="AUR62025751-RA:cds"/>
    <property type="gene ID" value="AUR62025751"/>
</dbReference>
<dbReference type="Proteomes" id="UP000596660">
    <property type="component" value="Unplaced"/>
</dbReference>
<dbReference type="PANTHER" id="PTHR21266:SF29">
    <property type="entry name" value="PROTEIN TIC 55, CHLOROPLASTIC"/>
    <property type="match status" value="1"/>
</dbReference>
<dbReference type="GO" id="GO:0045036">
    <property type="term" value="P:protein targeting to chloroplast"/>
    <property type="evidence" value="ECO:0007669"/>
    <property type="project" value="TreeGrafter"/>
</dbReference>
<reference evidence="1" key="1">
    <citation type="journal article" date="2017" name="Nature">
        <title>The genome of Chenopodium quinoa.</title>
        <authorList>
            <person name="Jarvis D.E."/>
            <person name="Ho Y.S."/>
            <person name="Lightfoot D.J."/>
            <person name="Schmoeckel S.M."/>
            <person name="Li B."/>
            <person name="Borm T.J.A."/>
            <person name="Ohyanagi H."/>
            <person name="Mineta K."/>
            <person name="Michell C.T."/>
            <person name="Saber N."/>
            <person name="Kharbatia N.M."/>
            <person name="Rupper R.R."/>
            <person name="Sharp A.R."/>
            <person name="Dally N."/>
            <person name="Boughton B.A."/>
            <person name="Woo Y.H."/>
            <person name="Gao G."/>
            <person name="Schijlen E.G.W.M."/>
            <person name="Guo X."/>
            <person name="Momin A.A."/>
            <person name="Negrao S."/>
            <person name="Al-Babili S."/>
            <person name="Gehring C."/>
            <person name="Roessner U."/>
            <person name="Jung C."/>
            <person name="Murphy K."/>
            <person name="Arold S.T."/>
            <person name="Gojobori T."/>
            <person name="van der Linden C.G."/>
            <person name="van Loo E.N."/>
            <person name="Jellen E.N."/>
            <person name="Maughan P.J."/>
            <person name="Tester M."/>
        </authorList>
    </citation>
    <scope>NUCLEOTIDE SEQUENCE [LARGE SCALE GENOMIC DNA]</scope>
    <source>
        <strain evidence="1">cv. PI 614886</strain>
    </source>
</reference>
<dbReference type="Gramene" id="AUR62025751-RA">
    <property type="protein sequence ID" value="AUR62025751-RA:cds"/>
    <property type="gene ID" value="AUR62025751"/>
</dbReference>
<keyword evidence="2" id="KW-1185">Reference proteome</keyword>
<dbReference type="GO" id="GO:0009507">
    <property type="term" value="C:chloroplast"/>
    <property type="evidence" value="ECO:0007669"/>
    <property type="project" value="TreeGrafter"/>
</dbReference>
<dbReference type="PANTHER" id="PTHR21266">
    <property type="entry name" value="IRON-SULFUR DOMAIN CONTAINING PROTEIN"/>
    <property type="match status" value="1"/>
</dbReference>
<reference evidence="1" key="2">
    <citation type="submission" date="2021-03" db="UniProtKB">
        <authorList>
            <consortium name="EnsemblPlants"/>
        </authorList>
    </citation>
    <scope>IDENTIFICATION</scope>
</reference>
<dbReference type="GO" id="GO:0016491">
    <property type="term" value="F:oxidoreductase activity"/>
    <property type="evidence" value="ECO:0007669"/>
    <property type="project" value="TreeGrafter"/>
</dbReference>
<evidence type="ECO:0000313" key="1">
    <source>
        <dbReference type="EnsemblPlants" id="AUR62025751-RA:cds"/>
    </source>
</evidence>
<evidence type="ECO:0000313" key="2">
    <source>
        <dbReference type="Proteomes" id="UP000596660"/>
    </source>
</evidence>
<protein>
    <submittedName>
        <fullName evidence="1">Uncharacterized protein</fullName>
    </submittedName>
</protein>
<name>A0A803MA25_CHEQI</name>
<accession>A0A803MA25</accession>
<dbReference type="InterPro" id="IPR050584">
    <property type="entry name" value="Cholesterol_7-desaturase"/>
</dbReference>
<dbReference type="AlphaFoldDB" id="A0A803MA25"/>
<dbReference type="SUPFAM" id="SSF55961">
    <property type="entry name" value="Bet v1-like"/>
    <property type="match status" value="1"/>
</dbReference>
<sequence>MLLWVLLFLYSLFCYVMLLVTSLSGAKKIVAPPRPGFQDVSTTHELPYDHSILLKNLMDPAHIPISHDRTDWTAKRENAKPLPFEVTERTERGFAGWWGKESENSLLNFLRFEATCVLSNS</sequence>